<protein>
    <submittedName>
        <fullName evidence="4">Peptide-binding protein</fullName>
    </submittedName>
</protein>
<dbReference type="InterPro" id="IPR000914">
    <property type="entry name" value="SBP_5_dom"/>
</dbReference>
<keyword evidence="5" id="KW-1185">Reference proteome</keyword>
<dbReference type="Gene3D" id="3.10.105.10">
    <property type="entry name" value="Dipeptide-binding Protein, Domain 3"/>
    <property type="match status" value="1"/>
</dbReference>
<dbReference type="Pfam" id="PF00496">
    <property type="entry name" value="SBP_bac_5"/>
    <property type="match status" value="1"/>
</dbReference>
<accession>A0A4Y3PKG9</accession>
<dbReference type="SUPFAM" id="SSF53850">
    <property type="entry name" value="Periplasmic binding protein-like II"/>
    <property type="match status" value="1"/>
</dbReference>
<gene>
    <name evidence="4" type="ORF">BPA01_34930</name>
</gene>
<dbReference type="EMBL" id="BJMH01000017">
    <property type="protein sequence ID" value="GEB33913.1"/>
    <property type="molecule type" value="Genomic_DNA"/>
</dbReference>
<dbReference type="InterPro" id="IPR039424">
    <property type="entry name" value="SBP_5"/>
</dbReference>
<dbReference type="PANTHER" id="PTHR30290:SF72">
    <property type="entry name" value="HTH-TYPE TRANSCRIPTIONAL REGULATOR SGRR"/>
    <property type="match status" value="1"/>
</dbReference>
<dbReference type="GO" id="GO:0003677">
    <property type="term" value="F:DNA binding"/>
    <property type="evidence" value="ECO:0007669"/>
    <property type="project" value="UniProtKB-KW"/>
</dbReference>
<name>A0A4Y3PKG9_BREPA</name>
<dbReference type="GO" id="GO:1904680">
    <property type="term" value="F:peptide transmembrane transporter activity"/>
    <property type="evidence" value="ECO:0007669"/>
    <property type="project" value="TreeGrafter"/>
</dbReference>
<dbReference type="InterPro" id="IPR036390">
    <property type="entry name" value="WH_DNA-bd_sf"/>
</dbReference>
<evidence type="ECO:0000313" key="4">
    <source>
        <dbReference type="EMBL" id="GEB33913.1"/>
    </source>
</evidence>
<dbReference type="GO" id="GO:0015833">
    <property type="term" value="P:peptide transport"/>
    <property type="evidence" value="ECO:0007669"/>
    <property type="project" value="TreeGrafter"/>
</dbReference>
<dbReference type="Pfam" id="PF12793">
    <property type="entry name" value="SgrR_N"/>
    <property type="match status" value="1"/>
</dbReference>
<sequence length="610" mass="70496">MQIVYHYLRLRQHFANRQEGEAQAITLHELAEILCCTERNVKKIIKQLVEQGWIEWTPGRGRGIGSQLVFLRSVEQIVMPLAKAQIEQGDLERAMQLLQESRLPAGGRERFFDWLSGQFGFHSQIVEERTLDTLRMSFYRTIPRLDPAFVNRRTESHMVRQIFDTLISYDAKEHAYKPRLAHHWETNAAGTEWTFYLRKGVLFHHGRELTAQDVVRTLERVADPQTGSPYRWMLEDVERMAALGANVLHIRLRRPNRLLPACLASDRLSIVPVDMVQQKGEEFSRLPVGSGPFRLVTNDEQQFVLEAFPAYFQGRAHLDRVEIWVVPQFDKRSEKFFATEKEVHFQTAWSMPKPLGSWQELKQVERGATYLAFNLNRQGPQQNRAFRQAVDSILSRKQMIAELKGNRYGRAYSFFPEVPGIEPALAAGSREEKQAAVKDSGYRGERLKLYTYEGAGNENNVEWVQQQLIEYGVHVDVTIVPIETLKKPEVLLQADLVLAGEVFDEQWILGMVEFFRSDISFARNLWNPALRERIDRELELLAEGQGEEGQQRRLRRIEMLLAEQCALLFLYHTRQHSVYHSALAGVSLNALGQANYKDIWFKQAHVAAAE</sequence>
<dbReference type="CDD" id="cd08507">
    <property type="entry name" value="PBP2_SgrR_like"/>
    <property type="match status" value="1"/>
</dbReference>
<evidence type="ECO:0000259" key="2">
    <source>
        <dbReference type="Pfam" id="PF00496"/>
    </source>
</evidence>
<feature type="domain" description="Transcriptional regulator SgrR N-terminal HTH" evidence="3">
    <location>
        <begin position="5"/>
        <end position="100"/>
    </location>
</feature>
<comment type="caution">
    <text evidence="4">The sequence shown here is derived from an EMBL/GenBank/DDBJ whole genome shotgun (WGS) entry which is preliminary data.</text>
</comment>
<dbReference type="AlphaFoldDB" id="A0A4Y3PKG9"/>
<dbReference type="Proteomes" id="UP000316882">
    <property type="component" value="Unassembled WGS sequence"/>
</dbReference>
<dbReference type="PANTHER" id="PTHR30290">
    <property type="entry name" value="PERIPLASMIC BINDING COMPONENT OF ABC TRANSPORTER"/>
    <property type="match status" value="1"/>
</dbReference>
<dbReference type="InterPro" id="IPR025370">
    <property type="entry name" value="SgrR_HTH_N"/>
</dbReference>
<dbReference type="SUPFAM" id="SSF46785">
    <property type="entry name" value="Winged helix' DNA-binding domain"/>
    <property type="match status" value="1"/>
</dbReference>
<dbReference type="Gene3D" id="3.40.190.10">
    <property type="entry name" value="Periplasmic binding protein-like II"/>
    <property type="match status" value="1"/>
</dbReference>
<evidence type="ECO:0000313" key="5">
    <source>
        <dbReference type="Proteomes" id="UP000316882"/>
    </source>
</evidence>
<evidence type="ECO:0000256" key="1">
    <source>
        <dbReference type="ARBA" id="ARBA00023125"/>
    </source>
</evidence>
<reference evidence="4 5" key="1">
    <citation type="submission" date="2019-06" db="EMBL/GenBank/DDBJ databases">
        <title>Whole genome shotgun sequence of Brevibacillus parabrevis NBRC 12334.</title>
        <authorList>
            <person name="Hosoyama A."/>
            <person name="Uohara A."/>
            <person name="Ohji S."/>
            <person name="Ichikawa N."/>
        </authorList>
    </citation>
    <scope>NUCLEOTIDE SEQUENCE [LARGE SCALE GENOMIC DNA]</scope>
    <source>
        <strain evidence="4 5">NBRC 12334</strain>
    </source>
</reference>
<proteinExistence type="predicted"/>
<organism evidence="4 5">
    <name type="scientific">Brevibacillus parabrevis</name>
    <dbReference type="NCBI Taxonomy" id="54914"/>
    <lineage>
        <taxon>Bacteria</taxon>
        <taxon>Bacillati</taxon>
        <taxon>Bacillota</taxon>
        <taxon>Bacilli</taxon>
        <taxon>Bacillales</taxon>
        <taxon>Paenibacillaceae</taxon>
        <taxon>Brevibacillus</taxon>
    </lineage>
</organism>
<feature type="domain" description="Solute-binding protein family 5" evidence="2">
    <location>
        <begin position="176"/>
        <end position="495"/>
    </location>
</feature>
<keyword evidence="1" id="KW-0238">DNA-binding</keyword>
<evidence type="ECO:0000259" key="3">
    <source>
        <dbReference type="Pfam" id="PF12793"/>
    </source>
</evidence>